<feature type="compositionally biased region" description="Low complexity" evidence="3">
    <location>
        <begin position="415"/>
        <end position="431"/>
    </location>
</feature>
<accession>A0A6A5WZC2</accession>
<dbReference type="GO" id="GO:0010494">
    <property type="term" value="C:cytoplasmic stress granule"/>
    <property type="evidence" value="ECO:0007669"/>
    <property type="project" value="TreeGrafter"/>
</dbReference>
<dbReference type="InterPro" id="IPR036390">
    <property type="entry name" value="WH_DNA-bd_sf"/>
</dbReference>
<evidence type="ECO:0000256" key="2">
    <source>
        <dbReference type="PROSITE-ProRule" id="PRU00332"/>
    </source>
</evidence>
<dbReference type="SUPFAM" id="SSF46785">
    <property type="entry name" value="Winged helix' DNA-binding domain"/>
    <property type="match status" value="1"/>
</dbReference>
<keyword evidence="6" id="KW-1185">Reference proteome</keyword>
<proteinExistence type="predicted"/>
<feature type="domain" description="HTH La-type RNA-binding" evidence="4">
    <location>
        <begin position="676"/>
        <end position="770"/>
    </location>
</feature>
<gene>
    <name evidence="5" type="ORF">P154DRAFT_125714</name>
</gene>
<dbReference type="PANTHER" id="PTHR22792">
    <property type="entry name" value="LUPUS LA PROTEIN-RELATED"/>
    <property type="match status" value="1"/>
</dbReference>
<feature type="region of interest" description="Disordered" evidence="3">
    <location>
        <begin position="828"/>
        <end position="859"/>
    </location>
</feature>
<dbReference type="SMART" id="SM00715">
    <property type="entry name" value="LA"/>
    <property type="match status" value="1"/>
</dbReference>
<dbReference type="InterPro" id="IPR045180">
    <property type="entry name" value="La_dom_prot"/>
</dbReference>
<feature type="compositionally biased region" description="Basic and acidic residues" evidence="3">
    <location>
        <begin position="311"/>
        <end position="329"/>
    </location>
</feature>
<dbReference type="PROSITE" id="PS50961">
    <property type="entry name" value="HTH_LA"/>
    <property type="match status" value="1"/>
</dbReference>
<feature type="compositionally biased region" description="Polar residues" evidence="3">
    <location>
        <begin position="895"/>
        <end position="906"/>
    </location>
</feature>
<evidence type="ECO:0000313" key="5">
    <source>
        <dbReference type="EMBL" id="KAF2002896.1"/>
    </source>
</evidence>
<dbReference type="Gene3D" id="1.10.10.10">
    <property type="entry name" value="Winged helix-like DNA-binding domain superfamily/Winged helix DNA-binding domain"/>
    <property type="match status" value="1"/>
</dbReference>
<feature type="region of interest" description="Disordered" evidence="3">
    <location>
        <begin position="543"/>
        <end position="576"/>
    </location>
</feature>
<dbReference type="OrthoDB" id="340227at2759"/>
<reference evidence="5" key="1">
    <citation type="journal article" date="2020" name="Stud. Mycol.">
        <title>101 Dothideomycetes genomes: a test case for predicting lifestyles and emergence of pathogens.</title>
        <authorList>
            <person name="Haridas S."/>
            <person name="Albert R."/>
            <person name="Binder M."/>
            <person name="Bloem J."/>
            <person name="Labutti K."/>
            <person name="Salamov A."/>
            <person name="Andreopoulos B."/>
            <person name="Baker S."/>
            <person name="Barry K."/>
            <person name="Bills G."/>
            <person name="Bluhm B."/>
            <person name="Cannon C."/>
            <person name="Castanera R."/>
            <person name="Culley D."/>
            <person name="Daum C."/>
            <person name="Ezra D."/>
            <person name="Gonzalez J."/>
            <person name="Henrissat B."/>
            <person name="Kuo A."/>
            <person name="Liang C."/>
            <person name="Lipzen A."/>
            <person name="Lutzoni F."/>
            <person name="Magnuson J."/>
            <person name="Mondo S."/>
            <person name="Nolan M."/>
            <person name="Ohm R."/>
            <person name="Pangilinan J."/>
            <person name="Park H.-J."/>
            <person name="Ramirez L."/>
            <person name="Alfaro M."/>
            <person name="Sun H."/>
            <person name="Tritt A."/>
            <person name="Yoshinaga Y."/>
            <person name="Zwiers L.-H."/>
            <person name="Turgeon B."/>
            <person name="Goodwin S."/>
            <person name="Spatafora J."/>
            <person name="Crous P."/>
            <person name="Grigoriev I."/>
        </authorList>
    </citation>
    <scope>NUCLEOTIDE SEQUENCE</scope>
    <source>
        <strain evidence="5">CBS 123094</strain>
    </source>
</reference>
<keyword evidence="1 2" id="KW-0694">RNA-binding</keyword>
<dbReference type="GO" id="GO:0045727">
    <property type="term" value="P:positive regulation of translation"/>
    <property type="evidence" value="ECO:0007669"/>
    <property type="project" value="TreeGrafter"/>
</dbReference>
<dbReference type="EMBL" id="ML977575">
    <property type="protein sequence ID" value="KAF2002896.1"/>
    <property type="molecule type" value="Genomic_DNA"/>
</dbReference>
<dbReference type="InterPro" id="IPR006630">
    <property type="entry name" value="La_HTH"/>
</dbReference>
<dbReference type="GO" id="GO:0048255">
    <property type="term" value="P:mRNA stabilization"/>
    <property type="evidence" value="ECO:0007669"/>
    <property type="project" value="InterPro"/>
</dbReference>
<name>A0A6A5WZC2_9PLEO</name>
<sequence>MATPTRPSGSDATATPAPFSYAQAAKGLSATGTAAATPKKPSSGAATPSKDVPTTLPPAPEASITSWADDAENDALTEKQLSSRDIEAELVSPTKQASILPPASTPMISSPDMGASSSSTVTKDDDVSSVQNTSSESTWENKSQASTSVEKNAEPVEKTSDKVKGKAMERSTFKPLQDAPVPVVNFWKQRAEEAKAKASQKSPAAKSASTPSAPARVNGVSPASSGSIPKKDKAATGAEKPTVLEKKSTARDEDNATQPRKDGKTEVESDRSKKGSKSRSTETQPKPAPLVMPLPPERDQKSWPTPDTVNDEEKRKTQGKTEKPEKDETSSSTRPHGKKEWVPVPYTPTVVFNTPLPNSAASRRGGRGGGRGGAQGSGRANGAGPTEKDTGAPSALPNGDQPKRGRPDVSTTREASPSKSKRATSSSSASAKDAKSAAPVGDKPSKVATTPEAELSSRRASIMTEPSSAPQSTSQNNTYPRQYANRPNKGRKGESVGLGEKRKEAEFVPSTKENASAYDRRISAGTQTEGIEDNDRRAFNFNDASNGQMKPGQNERRAFGAFPGRERGRGGGRGGRGNFQNGHQQFGNGPIAPLQPAGNFPLPRSPTFDQGAYFPPPPTHGRGFGRHGPRSQSVTADSIYGRGPGYPGGQVIPPIQTYGYDYSMMQPMSAVPYTPFVDQNTLCDMVKMQLEYYFSVENLCKDIFLRKQMDSKGFVYLNVIAEFNRIKQLTTDIELIKHVCFHSNIIDFRVGGDGRDRLRRGEGWEQWVLSKAERDPSAQTDGPTELYNPPLPHPTGILGVPPLSDYGMMSPTGPVPFSNDVVFIPNSRPGEIPTHHSASPAGSLPNGQPADIINGHVPSPSKVVNGDMDSFSDEQVETLSVIVRKQDQAPVPLSATRTFSNGSVDSRNGVPEDERTSIRPSPFKVNGTGPIHGAPDEVRRSPSPFTSIFTPGLTPVRLYWVKGKDGPVDSLPPDSTYESYTDLRSKALEQRHNATTGYCPYDMDVLYQFWSHFLIRNFNTKMYDEFRLLASVDSAQNSSDVGLRNLLKFYGESSLSSQGLIRERVARHYAEMVKAENENSRPAFSQLRGAFRNGALDPRNRIRISQYLDAELKASLE</sequence>
<feature type="compositionally biased region" description="Basic and acidic residues" evidence="3">
    <location>
        <begin position="553"/>
        <end position="569"/>
    </location>
</feature>
<feature type="region of interest" description="Disordered" evidence="3">
    <location>
        <begin position="894"/>
        <end position="946"/>
    </location>
</feature>
<feature type="compositionally biased region" description="Pro residues" evidence="3">
    <location>
        <begin position="286"/>
        <end position="295"/>
    </location>
</feature>
<organism evidence="5 6">
    <name type="scientific">Amniculicola lignicola CBS 123094</name>
    <dbReference type="NCBI Taxonomy" id="1392246"/>
    <lineage>
        <taxon>Eukaryota</taxon>
        <taxon>Fungi</taxon>
        <taxon>Dikarya</taxon>
        <taxon>Ascomycota</taxon>
        <taxon>Pezizomycotina</taxon>
        <taxon>Dothideomycetes</taxon>
        <taxon>Pleosporomycetidae</taxon>
        <taxon>Pleosporales</taxon>
        <taxon>Amniculicolaceae</taxon>
        <taxon>Amniculicola</taxon>
    </lineage>
</organism>
<feature type="compositionally biased region" description="Basic and acidic residues" evidence="3">
    <location>
        <begin position="151"/>
        <end position="172"/>
    </location>
</feature>
<feature type="compositionally biased region" description="Low complexity" evidence="3">
    <location>
        <begin position="197"/>
        <end position="216"/>
    </location>
</feature>
<dbReference type="PANTHER" id="PTHR22792:SF132">
    <property type="entry name" value="LA-RELATED PROTEIN 1"/>
    <property type="match status" value="1"/>
</dbReference>
<protein>
    <recommendedName>
        <fullName evidence="4">HTH La-type RNA-binding domain-containing protein</fullName>
    </recommendedName>
</protein>
<dbReference type="Proteomes" id="UP000799779">
    <property type="component" value="Unassembled WGS sequence"/>
</dbReference>
<dbReference type="Pfam" id="PF05383">
    <property type="entry name" value="La"/>
    <property type="match status" value="1"/>
</dbReference>
<dbReference type="GO" id="GO:0005829">
    <property type="term" value="C:cytosol"/>
    <property type="evidence" value="ECO:0007669"/>
    <property type="project" value="TreeGrafter"/>
</dbReference>
<feature type="compositionally biased region" description="Basic and acidic residues" evidence="3">
    <location>
        <begin position="242"/>
        <end position="273"/>
    </location>
</feature>
<dbReference type="GO" id="GO:0000339">
    <property type="term" value="F:RNA cap binding"/>
    <property type="evidence" value="ECO:0007669"/>
    <property type="project" value="InterPro"/>
</dbReference>
<feature type="region of interest" description="Disordered" evidence="3">
    <location>
        <begin position="770"/>
        <end position="793"/>
    </location>
</feature>
<evidence type="ECO:0000256" key="3">
    <source>
        <dbReference type="SAM" id="MobiDB-lite"/>
    </source>
</evidence>
<evidence type="ECO:0000256" key="1">
    <source>
        <dbReference type="ARBA" id="ARBA00022884"/>
    </source>
</evidence>
<dbReference type="CDD" id="cd07323">
    <property type="entry name" value="LAM"/>
    <property type="match status" value="1"/>
</dbReference>
<dbReference type="AlphaFoldDB" id="A0A6A5WZC2"/>
<feature type="compositionally biased region" description="Gly residues" evidence="3">
    <location>
        <begin position="367"/>
        <end position="381"/>
    </location>
</feature>
<dbReference type="Pfam" id="PF21071">
    <property type="entry name" value="LARP1_HEAT"/>
    <property type="match status" value="1"/>
</dbReference>
<feature type="compositionally biased region" description="Polar residues" evidence="3">
    <location>
        <begin position="131"/>
        <end position="150"/>
    </location>
</feature>
<dbReference type="InterPro" id="IPR006607">
    <property type="entry name" value="DM15"/>
</dbReference>
<feature type="compositionally biased region" description="Polar residues" evidence="3">
    <location>
        <begin position="464"/>
        <end position="480"/>
    </location>
</feature>
<feature type="compositionally biased region" description="Basic and acidic residues" evidence="3">
    <location>
        <begin position="491"/>
        <end position="506"/>
    </location>
</feature>
<dbReference type="SMART" id="SM00684">
    <property type="entry name" value="DM15"/>
    <property type="match status" value="2"/>
</dbReference>
<evidence type="ECO:0000313" key="6">
    <source>
        <dbReference type="Proteomes" id="UP000799779"/>
    </source>
</evidence>
<feature type="region of interest" description="Disordered" evidence="3">
    <location>
        <begin position="26"/>
        <end position="529"/>
    </location>
</feature>
<evidence type="ECO:0000259" key="4">
    <source>
        <dbReference type="PROSITE" id="PS50961"/>
    </source>
</evidence>
<dbReference type="InterPro" id="IPR036388">
    <property type="entry name" value="WH-like_DNA-bd_sf"/>
</dbReference>